<evidence type="ECO:0000259" key="2">
    <source>
        <dbReference type="Pfam" id="PF03466"/>
    </source>
</evidence>
<evidence type="ECO:0000256" key="1">
    <source>
        <dbReference type="ARBA" id="ARBA00009437"/>
    </source>
</evidence>
<gene>
    <name evidence="3" type="ORF">LMG23992_01037</name>
</gene>
<dbReference type="InterPro" id="IPR058163">
    <property type="entry name" value="LysR-type_TF_proteobact-type"/>
</dbReference>
<name>A0ABM8WL86_9BURK</name>
<accession>A0ABM8WL86</accession>
<dbReference type="Proteomes" id="UP000727654">
    <property type="component" value="Unassembled WGS sequence"/>
</dbReference>
<dbReference type="SUPFAM" id="SSF53850">
    <property type="entry name" value="Periplasmic binding protein-like II"/>
    <property type="match status" value="1"/>
</dbReference>
<feature type="domain" description="LysR substrate-binding" evidence="2">
    <location>
        <begin position="4"/>
        <end position="83"/>
    </location>
</feature>
<dbReference type="InterPro" id="IPR005119">
    <property type="entry name" value="LysR_subst-bd"/>
</dbReference>
<dbReference type="PANTHER" id="PTHR30537">
    <property type="entry name" value="HTH-TYPE TRANSCRIPTIONAL REGULATOR"/>
    <property type="match status" value="1"/>
</dbReference>
<sequence length="106" mass="11948">MRKYQPTARLTFNDADLVLQAVLQGHGIAQMAGYQVSDHLAANELVMALARYAPDDRGHYLCYLSRQHLPTRIRVFIDFMTEQIRALDIQCLSGFYTGTSPRAMAA</sequence>
<dbReference type="EMBL" id="CAJZAI010000002">
    <property type="protein sequence ID" value="CAG9168157.1"/>
    <property type="molecule type" value="Genomic_DNA"/>
</dbReference>
<protein>
    <recommendedName>
        <fullName evidence="2">LysR substrate-binding domain-containing protein</fullName>
    </recommendedName>
</protein>
<comment type="caution">
    <text evidence="3">The sequence shown here is derived from an EMBL/GenBank/DDBJ whole genome shotgun (WGS) entry which is preliminary data.</text>
</comment>
<dbReference type="Pfam" id="PF03466">
    <property type="entry name" value="LysR_substrate"/>
    <property type="match status" value="1"/>
</dbReference>
<evidence type="ECO:0000313" key="4">
    <source>
        <dbReference type="Proteomes" id="UP000727654"/>
    </source>
</evidence>
<comment type="similarity">
    <text evidence="1">Belongs to the LysR transcriptional regulatory family.</text>
</comment>
<keyword evidence="4" id="KW-1185">Reference proteome</keyword>
<dbReference type="Gene3D" id="3.40.190.290">
    <property type="match status" value="1"/>
</dbReference>
<reference evidence="3 4" key="1">
    <citation type="submission" date="2021-08" db="EMBL/GenBank/DDBJ databases">
        <authorList>
            <person name="Peeters C."/>
        </authorList>
    </citation>
    <scope>NUCLEOTIDE SEQUENCE [LARGE SCALE GENOMIC DNA]</scope>
    <source>
        <strain evidence="3 4">LMG 23992</strain>
    </source>
</reference>
<organism evidence="3 4">
    <name type="scientific">Cupriavidus laharis</name>
    <dbReference type="NCBI Taxonomy" id="151654"/>
    <lineage>
        <taxon>Bacteria</taxon>
        <taxon>Pseudomonadati</taxon>
        <taxon>Pseudomonadota</taxon>
        <taxon>Betaproteobacteria</taxon>
        <taxon>Burkholderiales</taxon>
        <taxon>Burkholderiaceae</taxon>
        <taxon>Cupriavidus</taxon>
    </lineage>
</organism>
<proteinExistence type="inferred from homology"/>
<evidence type="ECO:0000313" key="3">
    <source>
        <dbReference type="EMBL" id="CAG9168157.1"/>
    </source>
</evidence>
<dbReference type="PANTHER" id="PTHR30537:SF5">
    <property type="entry name" value="HTH-TYPE TRANSCRIPTIONAL ACTIVATOR TTDR-RELATED"/>
    <property type="match status" value="1"/>
</dbReference>